<dbReference type="AlphaFoldDB" id="A0A0W0FBW5"/>
<dbReference type="InterPro" id="IPR041489">
    <property type="entry name" value="PDZ_6"/>
</dbReference>
<accession>A0A0W0FBW5</accession>
<dbReference type="InterPro" id="IPR040815">
    <property type="entry name" value="Nas2_N"/>
</dbReference>
<evidence type="ECO:0000313" key="8">
    <source>
        <dbReference type="Proteomes" id="UP000054988"/>
    </source>
</evidence>
<keyword evidence="4" id="KW-0175">Coiled coil</keyword>
<dbReference type="PANTHER" id="PTHR12651:SF1">
    <property type="entry name" value="26S PROTEASOME NON-ATPASE REGULATORY SUBUNIT 9"/>
    <property type="match status" value="1"/>
</dbReference>
<dbReference type="InterPro" id="IPR035269">
    <property type="entry name" value="PSMD9"/>
</dbReference>
<dbReference type="GO" id="GO:0070682">
    <property type="term" value="P:proteasome regulatory particle assembly"/>
    <property type="evidence" value="ECO:0007669"/>
    <property type="project" value="InterPro"/>
</dbReference>
<dbReference type="Gene3D" id="2.30.42.10">
    <property type="match status" value="1"/>
</dbReference>
<sequence>MGFILPSADTPAERARALITKKEDIEAQIEAHLSILKANNCNMRSPLVDADGFPRADIDIYAVRGARVRIIELRNDLEAITNDIGKALEAVYDPSLAKTSGEAPSDSRSSEVLKPFARVDGVAPESPAAEAGLQREDLLLKFGDLIHTSFTSSSLQPLAGVVASNENKNISIRVLRDEKTIFLSLTPRQGWGGRGMLGCHIVPYPSS</sequence>
<dbReference type="PANTHER" id="PTHR12651">
    <property type="entry name" value="26S PROTEASOME NON-ATPASE REGULATORY SUBUNIT 9"/>
    <property type="match status" value="1"/>
</dbReference>
<evidence type="ECO:0000259" key="5">
    <source>
        <dbReference type="Pfam" id="PF17820"/>
    </source>
</evidence>
<dbReference type="Pfam" id="PF17820">
    <property type="entry name" value="PDZ_6"/>
    <property type="match status" value="1"/>
</dbReference>
<dbReference type="Pfam" id="PF18265">
    <property type="entry name" value="Nas2_N"/>
    <property type="match status" value="1"/>
</dbReference>
<evidence type="ECO:0000256" key="3">
    <source>
        <dbReference type="ARBA" id="ARBA00068021"/>
    </source>
</evidence>
<gene>
    <name evidence="7" type="ORF">WG66_13649</name>
</gene>
<protein>
    <recommendedName>
        <fullName evidence="3">Probable 26S proteasome regulatory subunit p27</fullName>
    </recommendedName>
</protein>
<name>A0A0W0FBW5_MONRR</name>
<feature type="domain" description="PDZ" evidence="5">
    <location>
        <begin position="119"/>
        <end position="176"/>
    </location>
</feature>
<dbReference type="eggNOG" id="KOG3129">
    <property type="taxonomic scope" value="Eukaryota"/>
</dbReference>
<keyword evidence="2" id="KW-0143">Chaperone</keyword>
<proteinExistence type="inferred from homology"/>
<feature type="domain" description="Nas2 N-terminal" evidence="6">
    <location>
        <begin position="16"/>
        <end position="92"/>
    </location>
</feature>
<evidence type="ECO:0000256" key="1">
    <source>
        <dbReference type="ARBA" id="ARBA00005256"/>
    </source>
</evidence>
<evidence type="ECO:0000256" key="2">
    <source>
        <dbReference type="ARBA" id="ARBA00023186"/>
    </source>
</evidence>
<dbReference type="EMBL" id="LATX01002135">
    <property type="protein sequence ID" value="KTB33795.1"/>
    <property type="molecule type" value="Genomic_DNA"/>
</dbReference>
<feature type="coiled-coil region" evidence="4">
    <location>
        <begin position="63"/>
        <end position="90"/>
    </location>
</feature>
<dbReference type="GO" id="GO:0005737">
    <property type="term" value="C:cytoplasm"/>
    <property type="evidence" value="ECO:0007669"/>
    <property type="project" value="TreeGrafter"/>
</dbReference>
<reference evidence="7 8" key="1">
    <citation type="submission" date="2015-12" db="EMBL/GenBank/DDBJ databases">
        <title>Draft genome sequence of Moniliophthora roreri, the causal agent of frosty pod rot of cacao.</title>
        <authorList>
            <person name="Aime M.C."/>
            <person name="Diaz-Valderrama J.R."/>
            <person name="Kijpornyongpan T."/>
            <person name="Phillips-Mora W."/>
        </authorList>
    </citation>
    <scope>NUCLEOTIDE SEQUENCE [LARGE SCALE GENOMIC DNA]</scope>
    <source>
        <strain evidence="7 8">MCA 2952</strain>
    </source>
</reference>
<comment type="similarity">
    <text evidence="1">Belongs to the proteasome subunit p27 family.</text>
</comment>
<dbReference type="Proteomes" id="UP000054988">
    <property type="component" value="Unassembled WGS sequence"/>
</dbReference>
<evidence type="ECO:0000259" key="6">
    <source>
        <dbReference type="Pfam" id="PF18265"/>
    </source>
</evidence>
<dbReference type="SUPFAM" id="SSF50156">
    <property type="entry name" value="PDZ domain-like"/>
    <property type="match status" value="1"/>
</dbReference>
<evidence type="ECO:0000313" key="7">
    <source>
        <dbReference type="EMBL" id="KTB33795.1"/>
    </source>
</evidence>
<dbReference type="InterPro" id="IPR036034">
    <property type="entry name" value="PDZ_sf"/>
</dbReference>
<comment type="caution">
    <text evidence="7">The sequence shown here is derived from an EMBL/GenBank/DDBJ whole genome shotgun (WGS) entry which is preliminary data.</text>
</comment>
<dbReference type="FunFam" id="2.30.42.10:FF:000107">
    <property type="entry name" value="26S proteasome non-ATPase regulatory subunit 9"/>
    <property type="match status" value="1"/>
</dbReference>
<dbReference type="Gene3D" id="6.10.140.1710">
    <property type="match status" value="1"/>
</dbReference>
<evidence type="ECO:0000256" key="4">
    <source>
        <dbReference type="SAM" id="Coils"/>
    </source>
</evidence>
<dbReference type="GO" id="GO:0005634">
    <property type="term" value="C:nucleus"/>
    <property type="evidence" value="ECO:0007669"/>
    <property type="project" value="TreeGrafter"/>
</dbReference>
<organism evidence="7 8">
    <name type="scientific">Moniliophthora roreri</name>
    <name type="common">Frosty pod rot fungus</name>
    <name type="synonym">Monilia roreri</name>
    <dbReference type="NCBI Taxonomy" id="221103"/>
    <lineage>
        <taxon>Eukaryota</taxon>
        <taxon>Fungi</taxon>
        <taxon>Dikarya</taxon>
        <taxon>Basidiomycota</taxon>
        <taxon>Agaricomycotina</taxon>
        <taxon>Agaricomycetes</taxon>
        <taxon>Agaricomycetidae</taxon>
        <taxon>Agaricales</taxon>
        <taxon>Marasmiineae</taxon>
        <taxon>Marasmiaceae</taxon>
        <taxon>Moniliophthora</taxon>
    </lineage>
</organism>